<keyword evidence="4" id="KW-1185">Reference proteome</keyword>
<accession>A0ABS5KLZ7</accession>
<reference evidence="3 4" key="1">
    <citation type="submission" date="2020-02" db="EMBL/GenBank/DDBJ databases">
        <title>Acidophilic actinobacteria isolated from forest soil.</title>
        <authorList>
            <person name="Golinska P."/>
        </authorList>
    </citation>
    <scope>NUCLEOTIDE SEQUENCE [LARGE SCALE GENOMIC DNA]</scope>
    <source>
        <strain evidence="3 4">NL8</strain>
    </source>
</reference>
<evidence type="ECO:0000313" key="4">
    <source>
        <dbReference type="Proteomes" id="UP000730482"/>
    </source>
</evidence>
<feature type="chain" id="PRO_5045757259" evidence="1">
    <location>
        <begin position="22"/>
        <end position="230"/>
    </location>
</feature>
<name>A0ABS5KLZ7_9ACTN</name>
<dbReference type="EMBL" id="JAAFYZ010000022">
    <property type="protein sequence ID" value="MBS2547065.1"/>
    <property type="molecule type" value="Genomic_DNA"/>
</dbReference>
<keyword evidence="1" id="KW-0732">Signal</keyword>
<gene>
    <name evidence="3" type="ORF">KGQ19_09295</name>
</gene>
<sequence>MRTSGGRIAALAAVCAAAAVAVGVSGCGYLNDHHVEVDATITQQVRALRIDNGAGQVVVHSGGTGGDIVVHRDIDYHSDHPPTPGQAVTDGVLDLTANCDDCGIAYDVTVPSSLAVTITDNAGQVTVAGIAGTVDVTAAAGEVEGKDLSAPSVRVQASAGAVHLAFTAPPNEVTAHSNAGEVTVAVPDGSYAVEASTNAGARTVDVPNDPSATRHLKVSSNAGAVTVTST</sequence>
<dbReference type="Proteomes" id="UP000730482">
    <property type="component" value="Unassembled WGS sequence"/>
</dbReference>
<feature type="signal peptide" evidence="1">
    <location>
        <begin position="1"/>
        <end position="21"/>
    </location>
</feature>
<organism evidence="3 4">
    <name type="scientific">Catenulispora pinistramenti</name>
    <dbReference type="NCBI Taxonomy" id="2705254"/>
    <lineage>
        <taxon>Bacteria</taxon>
        <taxon>Bacillati</taxon>
        <taxon>Actinomycetota</taxon>
        <taxon>Actinomycetes</taxon>
        <taxon>Catenulisporales</taxon>
        <taxon>Catenulisporaceae</taxon>
        <taxon>Catenulispora</taxon>
    </lineage>
</organism>
<comment type="caution">
    <text evidence="3">The sequence shown here is derived from an EMBL/GenBank/DDBJ whole genome shotgun (WGS) entry which is preliminary data.</text>
</comment>
<evidence type="ECO:0000313" key="3">
    <source>
        <dbReference type="EMBL" id="MBS2547065.1"/>
    </source>
</evidence>
<dbReference type="Pfam" id="PF13349">
    <property type="entry name" value="DUF4097"/>
    <property type="match status" value="1"/>
</dbReference>
<feature type="domain" description="DUF4097" evidence="2">
    <location>
        <begin position="116"/>
        <end position="211"/>
    </location>
</feature>
<evidence type="ECO:0000256" key="1">
    <source>
        <dbReference type="SAM" id="SignalP"/>
    </source>
</evidence>
<dbReference type="RefSeq" id="WP_212008670.1">
    <property type="nucleotide sequence ID" value="NZ_JAAFYZ010000022.1"/>
</dbReference>
<dbReference type="PROSITE" id="PS51257">
    <property type="entry name" value="PROKAR_LIPOPROTEIN"/>
    <property type="match status" value="1"/>
</dbReference>
<proteinExistence type="predicted"/>
<protein>
    <submittedName>
        <fullName evidence="3">DUF4097 family beta strand repeat protein</fullName>
    </submittedName>
</protein>
<evidence type="ECO:0000259" key="2">
    <source>
        <dbReference type="Pfam" id="PF13349"/>
    </source>
</evidence>
<dbReference type="InterPro" id="IPR025164">
    <property type="entry name" value="Toastrack_DUF4097"/>
</dbReference>